<feature type="domain" description="Peptidase A1" evidence="11">
    <location>
        <begin position="110"/>
        <end position="447"/>
    </location>
</feature>
<organism evidence="12 13">
    <name type="scientific">Zostera marina</name>
    <name type="common">Eelgrass</name>
    <dbReference type="NCBI Taxonomy" id="29655"/>
    <lineage>
        <taxon>Eukaryota</taxon>
        <taxon>Viridiplantae</taxon>
        <taxon>Streptophyta</taxon>
        <taxon>Embryophyta</taxon>
        <taxon>Tracheophyta</taxon>
        <taxon>Spermatophyta</taxon>
        <taxon>Magnoliopsida</taxon>
        <taxon>Liliopsida</taxon>
        <taxon>Zosteraceae</taxon>
        <taxon>Zostera</taxon>
    </lineage>
</organism>
<dbReference type="Gene3D" id="2.40.70.10">
    <property type="entry name" value="Acid Proteases"/>
    <property type="match status" value="2"/>
</dbReference>
<dbReference type="OrthoDB" id="2747330at2759"/>
<dbReference type="EMBL" id="LFYR01001803">
    <property type="protein sequence ID" value="KMZ59107.1"/>
    <property type="molecule type" value="Genomic_DNA"/>
</dbReference>
<keyword evidence="7" id="KW-0325">Glycoprotein</keyword>
<feature type="active site" evidence="8">
    <location>
        <position position="330"/>
    </location>
</feature>
<evidence type="ECO:0000256" key="2">
    <source>
        <dbReference type="ARBA" id="ARBA00022670"/>
    </source>
</evidence>
<evidence type="ECO:0000313" key="12">
    <source>
        <dbReference type="EMBL" id="KMZ59107.1"/>
    </source>
</evidence>
<dbReference type="GO" id="GO:0006508">
    <property type="term" value="P:proteolysis"/>
    <property type="evidence" value="ECO:0007669"/>
    <property type="project" value="UniProtKB-KW"/>
</dbReference>
<dbReference type="InterPro" id="IPR032861">
    <property type="entry name" value="TAXi_N"/>
</dbReference>
<evidence type="ECO:0000256" key="10">
    <source>
        <dbReference type="SAM" id="SignalP"/>
    </source>
</evidence>
<dbReference type="PROSITE" id="PS51767">
    <property type="entry name" value="PEPTIDASE_A1"/>
    <property type="match status" value="1"/>
</dbReference>
<keyword evidence="5" id="KW-0378">Hydrolase</keyword>
<evidence type="ECO:0000256" key="3">
    <source>
        <dbReference type="ARBA" id="ARBA00022729"/>
    </source>
</evidence>
<evidence type="ECO:0000256" key="1">
    <source>
        <dbReference type="ARBA" id="ARBA00007447"/>
    </source>
</evidence>
<evidence type="ECO:0000259" key="11">
    <source>
        <dbReference type="PROSITE" id="PS51767"/>
    </source>
</evidence>
<dbReference type="Proteomes" id="UP000036987">
    <property type="component" value="Unassembled WGS sequence"/>
</dbReference>
<proteinExistence type="inferred from homology"/>
<evidence type="ECO:0000256" key="5">
    <source>
        <dbReference type="ARBA" id="ARBA00022801"/>
    </source>
</evidence>
<dbReference type="GO" id="GO:0004190">
    <property type="term" value="F:aspartic-type endopeptidase activity"/>
    <property type="evidence" value="ECO:0007669"/>
    <property type="project" value="UniProtKB-KW"/>
</dbReference>
<keyword evidence="3 10" id="KW-0732">Signal</keyword>
<dbReference type="Pfam" id="PF14543">
    <property type="entry name" value="TAXi_N"/>
    <property type="match status" value="1"/>
</dbReference>
<keyword evidence="6" id="KW-1015">Disulfide bond</keyword>
<comment type="caution">
    <text evidence="12">The sequence shown here is derived from an EMBL/GenBank/DDBJ whole genome shotgun (WGS) entry which is preliminary data.</text>
</comment>
<feature type="compositionally biased region" description="Basic residues" evidence="9">
    <location>
        <begin position="74"/>
        <end position="91"/>
    </location>
</feature>
<feature type="region of interest" description="Disordered" evidence="9">
    <location>
        <begin position="74"/>
        <end position="94"/>
    </location>
</feature>
<dbReference type="PANTHER" id="PTHR13683">
    <property type="entry name" value="ASPARTYL PROTEASES"/>
    <property type="match status" value="1"/>
</dbReference>
<keyword evidence="13" id="KW-1185">Reference proteome</keyword>
<evidence type="ECO:0000256" key="6">
    <source>
        <dbReference type="ARBA" id="ARBA00023157"/>
    </source>
</evidence>
<dbReference type="AlphaFoldDB" id="A0A0K9NSV1"/>
<dbReference type="STRING" id="29655.A0A0K9NSV1"/>
<dbReference type="Pfam" id="PF14541">
    <property type="entry name" value="TAXi_C"/>
    <property type="match status" value="1"/>
</dbReference>
<dbReference type="FunFam" id="2.40.70.10:FF:000022">
    <property type="entry name" value="Aspartyl protease AED3"/>
    <property type="match status" value="1"/>
</dbReference>
<keyword evidence="4" id="KW-0064">Aspartyl protease</keyword>
<dbReference type="SUPFAM" id="SSF50630">
    <property type="entry name" value="Acid proteases"/>
    <property type="match status" value="1"/>
</dbReference>
<dbReference type="InterPro" id="IPR032799">
    <property type="entry name" value="TAXi_C"/>
</dbReference>
<dbReference type="InterPro" id="IPR001461">
    <property type="entry name" value="Aspartic_peptidase_A1"/>
</dbReference>
<evidence type="ECO:0000256" key="8">
    <source>
        <dbReference type="PIRSR" id="PIRSR601461-1"/>
    </source>
</evidence>
<accession>A0A0K9NSV1</accession>
<dbReference type="InterPro" id="IPR021109">
    <property type="entry name" value="Peptidase_aspartic_dom_sf"/>
</dbReference>
<sequence>MKMMANPILLFFILFFAQTVYSDSDDHLSITLHPHPSSIPFYDVSQLISRDKSRLDYLSNLAVVPTTYHRHHARMAGKGGKARKAGKRGSSKKSYAPIASGRQMLHSPNYVVRVSFGTPAQSLLVALDTSNDAAWVPCAGCVGCVTATASFASAKSTTFSPISCSDVRCKQVPNPVCDRLSNSCSFNMSYGQSSFEAVVSKETLRIAGDEFPGYAMGCIKKATHNSLPPQGLLGFGRGALSFLSQTKSTYNSVFSYCLPSSKSGNFSGTLRLGPKHQPIHIKYTPLLSNPRRPSLYYVNMIGVRVGRHVVDIPPRSLMFNSATGSGTIIDSGTMFTRLVEPAYIAVRDAFRRRIHGKSVSSLGGFDTCYEGPISPPTITLMFTRMNVTLPLDNMLIHSTAGNTTCLAMAASPTDPNNVNGVLNVIANMQQQNHRVVFDVPNKRIGFARELCTVSAL</sequence>
<dbReference type="OMA" id="PTITFIF"/>
<feature type="signal peptide" evidence="10">
    <location>
        <begin position="1"/>
        <end position="22"/>
    </location>
</feature>
<keyword evidence="2 12" id="KW-0645">Protease</keyword>
<evidence type="ECO:0000256" key="4">
    <source>
        <dbReference type="ARBA" id="ARBA00022750"/>
    </source>
</evidence>
<gene>
    <name evidence="12" type="ORF">ZOSMA_6G00350</name>
</gene>
<name>A0A0K9NSV1_ZOSMR</name>
<feature type="active site" evidence="8">
    <location>
        <position position="128"/>
    </location>
</feature>
<dbReference type="InterPro" id="IPR033121">
    <property type="entry name" value="PEPTIDASE_A1"/>
</dbReference>
<dbReference type="FunFam" id="2.40.70.10:FF:000040">
    <property type="entry name" value="aspartyl protease AED3"/>
    <property type="match status" value="1"/>
</dbReference>
<evidence type="ECO:0000256" key="9">
    <source>
        <dbReference type="SAM" id="MobiDB-lite"/>
    </source>
</evidence>
<evidence type="ECO:0000313" key="13">
    <source>
        <dbReference type="Proteomes" id="UP000036987"/>
    </source>
</evidence>
<protein>
    <submittedName>
        <fullName evidence="12">Eukaryotic aspartyl protease family protein</fullName>
    </submittedName>
</protein>
<evidence type="ECO:0000256" key="7">
    <source>
        <dbReference type="ARBA" id="ARBA00023180"/>
    </source>
</evidence>
<dbReference type="PANTHER" id="PTHR13683:SF798">
    <property type="entry name" value="ASPARTYL PROTEASE AED3-LIKE"/>
    <property type="match status" value="1"/>
</dbReference>
<reference evidence="13" key="1">
    <citation type="journal article" date="2016" name="Nature">
        <title>The genome of the seagrass Zostera marina reveals angiosperm adaptation to the sea.</title>
        <authorList>
            <person name="Olsen J.L."/>
            <person name="Rouze P."/>
            <person name="Verhelst B."/>
            <person name="Lin Y.-C."/>
            <person name="Bayer T."/>
            <person name="Collen J."/>
            <person name="Dattolo E."/>
            <person name="De Paoli E."/>
            <person name="Dittami S."/>
            <person name="Maumus F."/>
            <person name="Michel G."/>
            <person name="Kersting A."/>
            <person name="Lauritano C."/>
            <person name="Lohaus R."/>
            <person name="Toepel M."/>
            <person name="Tonon T."/>
            <person name="Vanneste K."/>
            <person name="Amirebrahimi M."/>
            <person name="Brakel J."/>
            <person name="Bostroem C."/>
            <person name="Chovatia M."/>
            <person name="Grimwood J."/>
            <person name="Jenkins J.W."/>
            <person name="Jueterbock A."/>
            <person name="Mraz A."/>
            <person name="Stam W.T."/>
            <person name="Tice H."/>
            <person name="Bornberg-Bauer E."/>
            <person name="Green P.J."/>
            <person name="Pearson G.A."/>
            <person name="Procaccini G."/>
            <person name="Duarte C.M."/>
            <person name="Schmutz J."/>
            <person name="Reusch T.B.H."/>
            <person name="Van de Peer Y."/>
        </authorList>
    </citation>
    <scope>NUCLEOTIDE SEQUENCE [LARGE SCALE GENOMIC DNA]</scope>
    <source>
        <strain evidence="13">cv. Finnish</strain>
    </source>
</reference>
<comment type="similarity">
    <text evidence="1">Belongs to the peptidase A1 family.</text>
</comment>
<feature type="chain" id="PRO_5005527193" evidence="10">
    <location>
        <begin position="23"/>
        <end position="456"/>
    </location>
</feature>